<organism evidence="12">
    <name type="scientific">Magallana gigas</name>
    <name type="common">Pacific oyster</name>
    <name type="synonym">Crassostrea gigas</name>
    <dbReference type="NCBI Taxonomy" id="29159"/>
    <lineage>
        <taxon>Eukaryota</taxon>
        <taxon>Metazoa</taxon>
        <taxon>Spiralia</taxon>
        <taxon>Lophotrochozoa</taxon>
        <taxon>Mollusca</taxon>
        <taxon>Bivalvia</taxon>
        <taxon>Autobranchia</taxon>
        <taxon>Pteriomorphia</taxon>
        <taxon>Ostreida</taxon>
        <taxon>Ostreoidea</taxon>
        <taxon>Ostreidae</taxon>
        <taxon>Magallana</taxon>
    </lineage>
</organism>
<evidence type="ECO:0000256" key="8">
    <source>
        <dbReference type="ARBA" id="ARBA00022989"/>
    </source>
</evidence>
<gene>
    <name evidence="12" type="ORF">CGI_10001470</name>
</gene>
<dbReference type="CDD" id="cd16495">
    <property type="entry name" value="RING_CH-C4HC3_MARCH"/>
    <property type="match status" value="1"/>
</dbReference>
<dbReference type="SMART" id="SM00744">
    <property type="entry name" value="RINGv"/>
    <property type="match status" value="1"/>
</dbReference>
<evidence type="ECO:0000313" key="14">
    <source>
        <dbReference type="Proteomes" id="UP000005408"/>
    </source>
</evidence>
<evidence type="ECO:0000256" key="5">
    <source>
        <dbReference type="ARBA" id="ARBA00022771"/>
    </source>
</evidence>
<dbReference type="AlphaFoldDB" id="K1PM39"/>
<dbReference type="GO" id="GO:0004842">
    <property type="term" value="F:ubiquitin-protein transferase activity"/>
    <property type="evidence" value="ECO:0007669"/>
    <property type="project" value="TreeGrafter"/>
</dbReference>
<keyword evidence="7" id="KW-0862">Zinc</keyword>
<evidence type="ECO:0000256" key="2">
    <source>
        <dbReference type="ARBA" id="ARBA00022679"/>
    </source>
</evidence>
<dbReference type="EnsemblMetazoa" id="G3443.1">
    <property type="protein sequence ID" value="G3443.1:cds"/>
    <property type="gene ID" value="G3443"/>
</dbReference>
<evidence type="ECO:0000259" key="11">
    <source>
        <dbReference type="PROSITE" id="PS51292"/>
    </source>
</evidence>
<dbReference type="Pfam" id="PF12906">
    <property type="entry name" value="RINGv"/>
    <property type="match status" value="1"/>
</dbReference>
<evidence type="ECO:0000256" key="9">
    <source>
        <dbReference type="ARBA" id="ARBA00023136"/>
    </source>
</evidence>
<keyword evidence="6" id="KW-0833">Ubl conjugation pathway</keyword>
<sequence>MEAEPPDPTLVQLGSSNITIASIHTIGSCNLTPLPQKKKFYSREGSVAGTDLLPICRICQLPGDMVDPLFSPCRCSGSLRFIHYTCLKKWISISTRKTKKPPKCELCHYQFKRHKKFRFKNWRWPRVSARDKCLHLVFLINLLIMVGCAVATIMCFLSDKGQINKLPKNKVELTIEEIITLACGVTFFVAFFIAMTVEIKARHTLYKLFLKFVTQNTDWAVESYDRNKDPGYSGPAALV</sequence>
<keyword evidence="8 10" id="KW-1133">Transmembrane helix</keyword>
<evidence type="ECO:0000256" key="10">
    <source>
        <dbReference type="SAM" id="Phobius"/>
    </source>
</evidence>
<feature type="transmembrane region" description="Helical" evidence="10">
    <location>
        <begin position="178"/>
        <end position="197"/>
    </location>
</feature>
<dbReference type="InterPro" id="IPR011016">
    <property type="entry name" value="Znf_RING-CH"/>
</dbReference>
<dbReference type="PROSITE" id="PS51292">
    <property type="entry name" value="ZF_RING_CH"/>
    <property type="match status" value="1"/>
</dbReference>
<evidence type="ECO:0000313" key="13">
    <source>
        <dbReference type="EnsemblMetazoa" id="G3443.1:cds"/>
    </source>
</evidence>
<dbReference type="InterPro" id="IPR013083">
    <property type="entry name" value="Znf_RING/FYVE/PHD"/>
</dbReference>
<evidence type="ECO:0000256" key="4">
    <source>
        <dbReference type="ARBA" id="ARBA00022723"/>
    </source>
</evidence>
<dbReference type="SUPFAM" id="SSF57850">
    <property type="entry name" value="RING/U-box"/>
    <property type="match status" value="1"/>
</dbReference>
<dbReference type="Proteomes" id="UP000005408">
    <property type="component" value="Unassembled WGS sequence"/>
</dbReference>
<dbReference type="PANTHER" id="PTHR46065">
    <property type="entry name" value="E3 UBIQUITIN-PROTEIN LIGASE MARCH 2/3 FAMILY MEMBER"/>
    <property type="match status" value="1"/>
</dbReference>
<feature type="transmembrane region" description="Helical" evidence="10">
    <location>
        <begin position="133"/>
        <end position="158"/>
    </location>
</feature>
<name>K1PM39_MAGGI</name>
<keyword evidence="2" id="KW-0808">Transferase</keyword>
<keyword evidence="3 10" id="KW-0812">Transmembrane</keyword>
<evidence type="ECO:0000256" key="6">
    <source>
        <dbReference type="ARBA" id="ARBA00022786"/>
    </source>
</evidence>
<dbReference type="GO" id="GO:0008270">
    <property type="term" value="F:zinc ion binding"/>
    <property type="evidence" value="ECO:0007669"/>
    <property type="project" value="UniProtKB-KW"/>
</dbReference>
<dbReference type="HOGENOM" id="CLU_1171785_0_0_1"/>
<keyword evidence="14" id="KW-1185">Reference proteome</keyword>
<dbReference type="GO" id="GO:0016020">
    <property type="term" value="C:membrane"/>
    <property type="evidence" value="ECO:0007669"/>
    <property type="project" value="UniProtKB-SubCell"/>
</dbReference>
<evidence type="ECO:0000256" key="1">
    <source>
        <dbReference type="ARBA" id="ARBA00004141"/>
    </source>
</evidence>
<evidence type="ECO:0000256" key="7">
    <source>
        <dbReference type="ARBA" id="ARBA00022833"/>
    </source>
</evidence>
<evidence type="ECO:0000313" key="12">
    <source>
        <dbReference type="EMBL" id="EKC22793.1"/>
    </source>
</evidence>
<proteinExistence type="predicted"/>
<comment type="subcellular location">
    <subcellularLocation>
        <location evidence="1">Membrane</location>
        <topology evidence="1">Multi-pass membrane protein</topology>
    </subcellularLocation>
</comment>
<keyword evidence="5" id="KW-0863">Zinc-finger</keyword>
<feature type="domain" description="RING-CH-type" evidence="11">
    <location>
        <begin position="48"/>
        <end position="114"/>
    </location>
</feature>
<reference evidence="13" key="2">
    <citation type="submission" date="2022-08" db="UniProtKB">
        <authorList>
            <consortium name="EnsemblMetazoa"/>
        </authorList>
    </citation>
    <scope>IDENTIFICATION</scope>
    <source>
        <strain evidence="13">05x7-T-G4-1.051#20</strain>
    </source>
</reference>
<reference evidence="12" key="1">
    <citation type="journal article" date="2012" name="Nature">
        <title>The oyster genome reveals stress adaptation and complexity of shell formation.</title>
        <authorList>
            <person name="Zhang G."/>
            <person name="Fang X."/>
            <person name="Guo X."/>
            <person name="Li L."/>
            <person name="Luo R."/>
            <person name="Xu F."/>
            <person name="Yang P."/>
            <person name="Zhang L."/>
            <person name="Wang X."/>
            <person name="Qi H."/>
            <person name="Xiong Z."/>
            <person name="Que H."/>
            <person name="Xie Y."/>
            <person name="Holland P.W."/>
            <person name="Paps J."/>
            <person name="Zhu Y."/>
            <person name="Wu F."/>
            <person name="Chen Y."/>
            <person name="Wang J."/>
            <person name="Peng C."/>
            <person name="Meng J."/>
            <person name="Yang L."/>
            <person name="Liu J."/>
            <person name="Wen B."/>
            <person name="Zhang N."/>
            <person name="Huang Z."/>
            <person name="Zhu Q."/>
            <person name="Feng Y."/>
            <person name="Mount A."/>
            <person name="Hedgecock D."/>
            <person name="Xu Z."/>
            <person name="Liu Y."/>
            <person name="Domazet-Loso T."/>
            <person name="Du Y."/>
            <person name="Sun X."/>
            <person name="Zhang S."/>
            <person name="Liu B."/>
            <person name="Cheng P."/>
            <person name="Jiang X."/>
            <person name="Li J."/>
            <person name="Fan D."/>
            <person name="Wang W."/>
            <person name="Fu W."/>
            <person name="Wang T."/>
            <person name="Wang B."/>
            <person name="Zhang J."/>
            <person name="Peng Z."/>
            <person name="Li Y."/>
            <person name="Li N."/>
            <person name="Wang J."/>
            <person name="Chen M."/>
            <person name="He Y."/>
            <person name="Tan F."/>
            <person name="Song X."/>
            <person name="Zheng Q."/>
            <person name="Huang R."/>
            <person name="Yang H."/>
            <person name="Du X."/>
            <person name="Chen L."/>
            <person name="Yang M."/>
            <person name="Gaffney P.M."/>
            <person name="Wang S."/>
            <person name="Luo L."/>
            <person name="She Z."/>
            <person name="Ming Y."/>
            <person name="Huang W."/>
            <person name="Zhang S."/>
            <person name="Huang B."/>
            <person name="Zhang Y."/>
            <person name="Qu T."/>
            <person name="Ni P."/>
            <person name="Miao G."/>
            <person name="Wang J."/>
            <person name="Wang Q."/>
            <person name="Steinberg C.E."/>
            <person name="Wang H."/>
            <person name="Li N."/>
            <person name="Qian L."/>
            <person name="Zhang G."/>
            <person name="Li Y."/>
            <person name="Yang H."/>
            <person name="Liu X."/>
            <person name="Wang J."/>
            <person name="Yin Y."/>
            <person name="Wang J."/>
        </authorList>
    </citation>
    <scope>NUCLEOTIDE SEQUENCE [LARGE SCALE GENOMIC DNA]</scope>
    <source>
        <strain evidence="12">05x7-T-G4-1.051#20</strain>
    </source>
</reference>
<dbReference type="PANTHER" id="PTHR46065:SF3">
    <property type="entry name" value="FI20425P1"/>
    <property type="match status" value="1"/>
</dbReference>
<accession>K1PM39</accession>
<keyword evidence="4" id="KW-0479">Metal-binding</keyword>
<dbReference type="EMBL" id="JH816326">
    <property type="protein sequence ID" value="EKC22793.1"/>
    <property type="molecule type" value="Genomic_DNA"/>
</dbReference>
<dbReference type="GO" id="GO:0016567">
    <property type="term" value="P:protein ubiquitination"/>
    <property type="evidence" value="ECO:0007669"/>
    <property type="project" value="TreeGrafter"/>
</dbReference>
<dbReference type="Gene3D" id="3.30.40.10">
    <property type="entry name" value="Zinc/RING finger domain, C3HC4 (zinc finger)"/>
    <property type="match status" value="1"/>
</dbReference>
<dbReference type="OMA" id="WLEMSTR"/>
<evidence type="ECO:0000256" key="3">
    <source>
        <dbReference type="ARBA" id="ARBA00022692"/>
    </source>
</evidence>
<keyword evidence="9 10" id="KW-0472">Membrane</keyword>
<protein>
    <submittedName>
        <fullName evidence="12">E3 ubiquitin-protein ligase MARCH1</fullName>
    </submittedName>
    <submittedName>
        <fullName evidence="13">RING-CH-type domain-containing protein</fullName>
    </submittedName>
</protein>